<comment type="caution">
    <text evidence="2">The sequence shown here is derived from an EMBL/GenBank/DDBJ whole genome shotgun (WGS) entry which is preliminary data.</text>
</comment>
<dbReference type="PANTHER" id="PTHR43031">
    <property type="entry name" value="FAD-DEPENDENT OXIDOREDUCTASE"/>
    <property type="match status" value="1"/>
</dbReference>
<accession>A0A369KSB0</accession>
<organism evidence="2 3">
    <name type="scientific">Spirobacillus cienkowskii</name>
    <dbReference type="NCBI Taxonomy" id="495820"/>
    <lineage>
        <taxon>Bacteria</taxon>
        <taxon>Pseudomonadati</taxon>
        <taxon>Bdellovibrionota</taxon>
        <taxon>Oligoflexia</taxon>
        <taxon>Silvanigrellales</taxon>
        <taxon>Spirobacillus</taxon>
    </lineage>
</organism>
<keyword evidence="3" id="KW-1185">Reference proteome</keyword>
<name>A0A369KSB0_9BACT</name>
<dbReference type="PANTHER" id="PTHR43031:SF1">
    <property type="entry name" value="PYRIDINE NUCLEOTIDE-DISULPHIDE OXIDOREDUCTASE"/>
    <property type="match status" value="1"/>
</dbReference>
<dbReference type="InterPro" id="IPR001763">
    <property type="entry name" value="Rhodanese-like_dom"/>
</dbReference>
<dbReference type="SMART" id="SM00450">
    <property type="entry name" value="RHOD"/>
    <property type="match status" value="1"/>
</dbReference>
<dbReference type="PROSITE" id="PS50206">
    <property type="entry name" value="RHODANESE_3"/>
    <property type="match status" value="1"/>
</dbReference>
<dbReference type="Pfam" id="PF00581">
    <property type="entry name" value="Rhodanese"/>
    <property type="match status" value="1"/>
</dbReference>
<dbReference type="CDD" id="cd00158">
    <property type="entry name" value="RHOD"/>
    <property type="match status" value="1"/>
</dbReference>
<gene>
    <name evidence="2" type="ORF">DCC88_05750</name>
</gene>
<dbReference type="EMBL" id="QOVW01000063">
    <property type="protein sequence ID" value="RDB36280.1"/>
    <property type="molecule type" value="Genomic_DNA"/>
</dbReference>
<evidence type="ECO:0000313" key="3">
    <source>
        <dbReference type="Proteomes" id="UP000253934"/>
    </source>
</evidence>
<dbReference type="InterPro" id="IPR050229">
    <property type="entry name" value="GlpE_sulfurtransferase"/>
</dbReference>
<evidence type="ECO:0000313" key="2">
    <source>
        <dbReference type="EMBL" id="RDB36280.1"/>
    </source>
</evidence>
<dbReference type="SUPFAM" id="SSF52821">
    <property type="entry name" value="Rhodanese/Cell cycle control phosphatase"/>
    <property type="match status" value="1"/>
</dbReference>
<dbReference type="Proteomes" id="UP000253934">
    <property type="component" value="Unassembled WGS sequence"/>
</dbReference>
<dbReference type="InterPro" id="IPR036873">
    <property type="entry name" value="Rhodanese-like_dom_sf"/>
</dbReference>
<sequence>MRKYMKLNCEEFVKMYHTGDSKKKVLLDIREPSECTSGMLKDAINIPMSVFESRFSEIAKDKEVFIYCRSGARAERAETFLIHKGYKLTRYLQPGGYEELKNMF</sequence>
<dbReference type="AlphaFoldDB" id="A0A369KSB0"/>
<evidence type="ECO:0000259" key="1">
    <source>
        <dbReference type="PROSITE" id="PS50206"/>
    </source>
</evidence>
<proteinExistence type="predicted"/>
<feature type="domain" description="Rhodanese" evidence="1">
    <location>
        <begin position="20"/>
        <end position="99"/>
    </location>
</feature>
<dbReference type="Gene3D" id="3.40.250.10">
    <property type="entry name" value="Rhodanese-like domain"/>
    <property type="match status" value="1"/>
</dbReference>
<protein>
    <submittedName>
        <fullName evidence="2">Rhodanese-like domain-containing protein</fullName>
    </submittedName>
</protein>
<reference evidence="2" key="1">
    <citation type="submission" date="2018-04" db="EMBL/GenBank/DDBJ databases">
        <title>Draft genome sequence of the Candidatus Spirobacillus cienkowskii, a pathogen of freshwater Daphnia species, reconstructed from hemolymph metagenomic reads.</title>
        <authorList>
            <person name="Bresciani L."/>
            <person name="Lemos L.N."/>
            <person name="Wale N."/>
            <person name="Lin J.Y."/>
            <person name="Fernandes G.R."/>
            <person name="Duffy M.A."/>
            <person name="Rodrigues J.M."/>
        </authorList>
    </citation>
    <scope>NUCLEOTIDE SEQUENCE [LARGE SCALE GENOMIC DNA]</scope>
    <source>
        <strain evidence="2">Binning01</strain>
    </source>
</reference>